<name>A0A1H5RUI5_9VIBR</name>
<accession>A0A1H5RUI5</accession>
<keyword evidence="2" id="KW-1185">Reference proteome</keyword>
<organism evidence="1 2">
    <name type="scientific">Vibrio hangzhouensis</name>
    <dbReference type="NCBI Taxonomy" id="462991"/>
    <lineage>
        <taxon>Bacteria</taxon>
        <taxon>Pseudomonadati</taxon>
        <taxon>Pseudomonadota</taxon>
        <taxon>Gammaproteobacteria</taxon>
        <taxon>Vibrionales</taxon>
        <taxon>Vibrionaceae</taxon>
        <taxon>Vibrio</taxon>
    </lineage>
</organism>
<evidence type="ECO:0000313" key="1">
    <source>
        <dbReference type="EMBL" id="SEF41368.1"/>
    </source>
</evidence>
<dbReference type="EMBL" id="FNVG01000001">
    <property type="protein sequence ID" value="SEF41368.1"/>
    <property type="molecule type" value="Genomic_DNA"/>
</dbReference>
<dbReference type="RefSeq" id="WP_103878361.1">
    <property type="nucleotide sequence ID" value="NZ_FNVG01000001.1"/>
</dbReference>
<sequence length="640" mass="72179">MQTLKDLIESNPDDLKATLKRAFRPLTPHIGIDGKELDALTILVNLTDKTDNQKDLLDRAKCKQKLRDEKWWASCLNCVNYRQSHNPKFPDIRSEGIIRTEALGELPSFLLSSSKIPPYYWSYAHDSKYINKSALLTNEFCWNGVISCLAELLKDVDHPLWKTLTKLGCYQKTRKTIAKQLASIAHVTINVPLASNYLTQISFPDSDTSYISLSPVASLSMQSHFYQGLQDEYLHTSTTRYSRSTNMGVTAMTCGGAFRMLKSNTKISTTPHHRLNSKRRWLTSEHVQSLTKYQRLNKRLMPENARKALRRKCKIEVLNMVNAWLAMQDHTLDSTILVQHLNHDLSCLGATKRFAYDPAMTKLFTELLKRAFSNSINDSTQHTNGSYLVLPNIRVCGATALSSPVTVGIPSLTAFFGFVHAFERKLNSLNTTFRVESFAICVHQLHVEQRGLTAEFVEKGNGTISAPATHDDWQCDAVFSLILNTKFAQRIDLNTLITALPKRFARGSVKIVIDDFKYLNSFNTIEAAIQFLPIKVGKWLSLHAQPNNNLGDLLAAIKEDFQLMASCVGYHLLEEPKDKPNSLRGYKHAFAECIVGLIKSITFGSKTDANTILWSLNSHKNYLVVQPRSISDETTLESSL</sequence>
<evidence type="ECO:0000313" key="2">
    <source>
        <dbReference type="Proteomes" id="UP000236721"/>
    </source>
</evidence>
<dbReference type="AlphaFoldDB" id="A0A1H5RUI5"/>
<gene>
    <name evidence="1" type="ORF">SAMN04488244_101104</name>
</gene>
<dbReference type="Proteomes" id="UP000236721">
    <property type="component" value="Unassembled WGS sequence"/>
</dbReference>
<proteinExistence type="predicted"/>
<dbReference type="Pfam" id="PF09614">
    <property type="entry name" value="Cas_Csy2"/>
    <property type="match status" value="1"/>
</dbReference>
<dbReference type="InterPro" id="IPR013398">
    <property type="entry name" value="CRISPR-assoc_prot_Csy2"/>
</dbReference>
<protein>
    <submittedName>
        <fullName evidence="1">CRISPR-associated protein Csy2</fullName>
    </submittedName>
</protein>
<reference evidence="2" key="1">
    <citation type="submission" date="2016-10" db="EMBL/GenBank/DDBJ databases">
        <authorList>
            <person name="Varghese N."/>
            <person name="Submissions S."/>
        </authorList>
    </citation>
    <scope>NUCLEOTIDE SEQUENCE [LARGE SCALE GENOMIC DNA]</scope>
    <source>
        <strain evidence="2">CGMCC 1.7062</strain>
    </source>
</reference>
<dbReference type="OrthoDB" id="6093293at2"/>